<keyword evidence="1" id="KW-0175">Coiled coil</keyword>
<dbReference type="Proteomes" id="UP000054937">
    <property type="component" value="Unassembled WGS sequence"/>
</dbReference>
<proteinExistence type="predicted"/>
<evidence type="ECO:0000313" key="3">
    <source>
        <dbReference type="Proteomes" id="UP000054937"/>
    </source>
</evidence>
<accession>A0A0V0QWD9</accession>
<sequence>MGEEQLQTPNQGQQIKMTPLKYNKNFINKQMSASNLSSNNTTGTKMIHSKIDTNNNQYQNQDGLLQSRYKVKDNADLCSTYLENSTNQLEIEKRYKNLSLKQRIQIEEQEKREKLKNEIGGENDLQIYLNQKQLSEEDRKLIMLKKKNKDLMSQTKDLNDKILSKMKVIMEQKKLLREVQNIKQQQDSVYAQKLLLKSYQLHTDMGELKKSTEKTNQKTEQMEIENTKIQEQIDKLKNELAQNQEKLEIKKKQAQNMKEKSQKALEYRNELKQTVTSKKIDFLKKRLEIKVIQEQILNLKKQTRTFCILVPHKSLKNKNIFDYENFYKIWKTKNSVQLLQDNIFTKDEPINSKMSSSLSKSKTGFSMQLQDNFKFDNIIERSINKNNPISFLYEDDKQYGLVFEILQDELDLFLKGILYKKMSTILRKISFNSQEFHFIYNINNDKLSLRQNSPENQNLDQFEKQEQIKQYNNNHSNFKSLDNYQETFDLIKEKRQSQLANNLNQNNNVQLQNQLILITGDKNRGVLQELLKILNNIYNGFDNALLSVNSILFNVVFLDKENQNEQNNFEYQNLTPHKLIGKIELDLKEKIYKENILVTGQIQITQYQQVENKQNQNNILNITNDLNANYTKSINILLLENQIEKPEIFSRQFKLAVNKDIIPNKLKLIEKIEPFIRGQDKHIQILELPELIKNNQKKVEKFLKIKQIMETFNQIQIKK</sequence>
<keyword evidence="3" id="KW-1185">Reference proteome</keyword>
<protein>
    <submittedName>
        <fullName evidence="2">Uncharacterized protein</fullName>
    </submittedName>
</protein>
<reference evidence="2 3" key="1">
    <citation type="journal article" date="2015" name="Sci. Rep.">
        <title>Genome of the facultative scuticociliatosis pathogen Pseudocohnilembus persalinus provides insight into its virulence through horizontal gene transfer.</title>
        <authorList>
            <person name="Xiong J."/>
            <person name="Wang G."/>
            <person name="Cheng J."/>
            <person name="Tian M."/>
            <person name="Pan X."/>
            <person name="Warren A."/>
            <person name="Jiang C."/>
            <person name="Yuan D."/>
            <person name="Miao W."/>
        </authorList>
    </citation>
    <scope>NUCLEOTIDE SEQUENCE [LARGE SCALE GENOMIC DNA]</scope>
    <source>
        <strain evidence="2">36N120E</strain>
    </source>
</reference>
<dbReference type="OrthoDB" id="294646at2759"/>
<feature type="coiled-coil region" evidence="1">
    <location>
        <begin position="219"/>
        <end position="274"/>
    </location>
</feature>
<dbReference type="OMA" id="IRSFCIF"/>
<dbReference type="AlphaFoldDB" id="A0A0V0QWD9"/>
<organism evidence="2 3">
    <name type="scientific">Pseudocohnilembus persalinus</name>
    <name type="common">Ciliate</name>
    <dbReference type="NCBI Taxonomy" id="266149"/>
    <lineage>
        <taxon>Eukaryota</taxon>
        <taxon>Sar</taxon>
        <taxon>Alveolata</taxon>
        <taxon>Ciliophora</taxon>
        <taxon>Intramacronucleata</taxon>
        <taxon>Oligohymenophorea</taxon>
        <taxon>Scuticociliatia</taxon>
        <taxon>Philasterida</taxon>
        <taxon>Pseudocohnilembidae</taxon>
        <taxon>Pseudocohnilembus</taxon>
    </lineage>
</organism>
<gene>
    <name evidence="2" type="ORF">PPERSA_06235</name>
</gene>
<evidence type="ECO:0000313" key="2">
    <source>
        <dbReference type="EMBL" id="KRX06264.1"/>
    </source>
</evidence>
<feature type="coiled-coil region" evidence="1">
    <location>
        <begin position="97"/>
        <end position="161"/>
    </location>
</feature>
<dbReference type="InParanoid" id="A0A0V0QWD9"/>
<comment type="caution">
    <text evidence="2">The sequence shown here is derived from an EMBL/GenBank/DDBJ whole genome shotgun (WGS) entry which is preliminary data.</text>
</comment>
<evidence type="ECO:0000256" key="1">
    <source>
        <dbReference type="SAM" id="Coils"/>
    </source>
</evidence>
<dbReference type="EMBL" id="LDAU01000097">
    <property type="protein sequence ID" value="KRX06264.1"/>
    <property type="molecule type" value="Genomic_DNA"/>
</dbReference>
<name>A0A0V0QWD9_PSEPJ</name>